<reference evidence="2" key="1">
    <citation type="submission" date="2016-04" db="EMBL/GenBank/DDBJ databases">
        <authorList>
            <person name="Evans L.H."/>
            <person name="Alamgir A."/>
            <person name="Owens N."/>
            <person name="Weber N.D."/>
            <person name="Virtaneva K."/>
            <person name="Barbian K."/>
            <person name="Babar A."/>
            <person name="Rosenke K."/>
        </authorList>
    </citation>
    <scope>NUCLEOTIDE SEQUENCE</scope>
    <source>
        <strain evidence="2">86</strain>
    </source>
</reference>
<dbReference type="SUPFAM" id="SSF53218">
    <property type="entry name" value="Molybdenum cofactor biosynthesis proteins"/>
    <property type="match status" value="1"/>
</dbReference>
<dbReference type="SMART" id="SM00852">
    <property type="entry name" value="MoCF_biosynth"/>
    <property type="match status" value="1"/>
</dbReference>
<dbReference type="PANTHER" id="PTHR13939:SF0">
    <property type="entry name" value="NMN AMIDOHYDROLASE-LIKE PROTEIN YFAY"/>
    <property type="match status" value="1"/>
</dbReference>
<dbReference type="Pfam" id="PF00994">
    <property type="entry name" value="MoCF_biosynth"/>
    <property type="match status" value="1"/>
</dbReference>
<dbReference type="InterPro" id="IPR056596">
    <property type="entry name" value="FLAD1_M"/>
</dbReference>
<evidence type="ECO:0000313" key="2">
    <source>
        <dbReference type="EMBL" id="SBW05619.1"/>
    </source>
</evidence>
<gene>
    <name evidence="2" type="ORF">KL86APRO_12003</name>
</gene>
<feature type="domain" description="MoaB/Mog" evidence="1">
    <location>
        <begin position="7"/>
        <end position="167"/>
    </location>
</feature>
<sequence>MSQPSACVILIGNEILSGRIKDENLPFLAKRLSQIGIPVREAVVIPDVEDRIVAAVNDARARFTYVFTTGGIGPTHDDITAASVAKAFGVAWTLHPEAKRILEAYYGDTVNAARLRMAMTPEGASLIPNPVSAAPGFRMENVHVMAGVPSIMRAMFDGIAHTLSGGDPVLSRAISADAREGDLAQRLAEIQSEHPGVDLGSYPFGLGERIGVCIVGRSTDRNDLDAAMDKVAAMFRALGLDPEESDPAATN</sequence>
<evidence type="ECO:0000259" key="1">
    <source>
        <dbReference type="SMART" id="SM00852"/>
    </source>
</evidence>
<proteinExistence type="predicted"/>
<dbReference type="AlphaFoldDB" id="A0A212K1P6"/>
<dbReference type="InterPro" id="IPR036425">
    <property type="entry name" value="MoaB/Mog-like_dom_sf"/>
</dbReference>
<dbReference type="EMBL" id="FLUO01000001">
    <property type="protein sequence ID" value="SBW05619.1"/>
    <property type="molecule type" value="Genomic_DNA"/>
</dbReference>
<dbReference type="InterPro" id="IPR001453">
    <property type="entry name" value="MoaB/Mog_dom"/>
</dbReference>
<accession>A0A212K1P6</accession>
<dbReference type="CDD" id="cd00885">
    <property type="entry name" value="cinA"/>
    <property type="match status" value="1"/>
</dbReference>
<protein>
    <submittedName>
        <fullName evidence="2">Molybdopterin binding domain-containing protein</fullName>
    </submittedName>
</protein>
<dbReference type="Pfam" id="PF24102">
    <property type="entry name" value="FLAD1_M"/>
    <property type="match status" value="1"/>
</dbReference>
<dbReference type="PANTHER" id="PTHR13939">
    <property type="entry name" value="NICOTINAMIDE-NUCLEOTIDE AMIDOHYDROLASE PNCC"/>
    <property type="match status" value="1"/>
</dbReference>
<dbReference type="Gene3D" id="3.40.980.10">
    <property type="entry name" value="MoaB/Mog-like domain"/>
    <property type="match status" value="1"/>
</dbReference>
<dbReference type="InterPro" id="IPR050101">
    <property type="entry name" value="CinA"/>
</dbReference>
<name>A0A212K1P6_9PROT</name>
<organism evidence="2">
    <name type="scientific">uncultured Alphaproteobacteria bacterium</name>
    <dbReference type="NCBI Taxonomy" id="91750"/>
    <lineage>
        <taxon>Bacteria</taxon>
        <taxon>Pseudomonadati</taxon>
        <taxon>Pseudomonadota</taxon>
        <taxon>Alphaproteobacteria</taxon>
        <taxon>environmental samples</taxon>
    </lineage>
</organism>